<accession>A0A914RNH6</accession>
<dbReference type="SUPFAM" id="SSF57850">
    <property type="entry name" value="RING/U-box"/>
    <property type="match status" value="1"/>
</dbReference>
<dbReference type="EC" id="2.3.2.27" evidence="4"/>
<dbReference type="GO" id="GO:0006511">
    <property type="term" value="P:ubiquitin-dependent protein catabolic process"/>
    <property type="evidence" value="ECO:0007669"/>
    <property type="project" value="InterPro"/>
</dbReference>
<dbReference type="InterPro" id="IPR018957">
    <property type="entry name" value="Znf_C3HC4_RING-type"/>
</dbReference>
<evidence type="ECO:0000313" key="14">
    <source>
        <dbReference type="Proteomes" id="UP000887564"/>
    </source>
</evidence>
<dbReference type="WBParaSite" id="PEQ_0000785601-mRNA-1">
    <property type="protein sequence ID" value="PEQ_0000785601-mRNA-1"/>
    <property type="gene ID" value="PEQ_0000785601"/>
</dbReference>
<dbReference type="PROSITE" id="PS50089">
    <property type="entry name" value="ZF_RING_2"/>
    <property type="match status" value="1"/>
</dbReference>
<dbReference type="GO" id="GO:0061630">
    <property type="term" value="F:ubiquitin protein ligase activity"/>
    <property type="evidence" value="ECO:0007669"/>
    <property type="project" value="UniProtKB-EC"/>
</dbReference>
<dbReference type="InterPro" id="IPR013083">
    <property type="entry name" value="Znf_RING/FYVE/PHD"/>
</dbReference>
<dbReference type="PANTHER" id="PTHR12313">
    <property type="entry name" value="E3 UBIQUITIN-PROTEIN LIGASE RNF5-RELATED"/>
    <property type="match status" value="1"/>
</dbReference>
<organism evidence="14 15">
    <name type="scientific">Parascaris equorum</name>
    <name type="common">Equine roundworm</name>
    <dbReference type="NCBI Taxonomy" id="6256"/>
    <lineage>
        <taxon>Eukaryota</taxon>
        <taxon>Metazoa</taxon>
        <taxon>Ecdysozoa</taxon>
        <taxon>Nematoda</taxon>
        <taxon>Chromadorea</taxon>
        <taxon>Rhabditida</taxon>
        <taxon>Spirurina</taxon>
        <taxon>Ascaridomorpha</taxon>
        <taxon>Ascaridoidea</taxon>
        <taxon>Ascarididae</taxon>
        <taxon>Parascaris</taxon>
    </lineage>
</organism>
<evidence type="ECO:0000259" key="13">
    <source>
        <dbReference type="PROSITE" id="PS50089"/>
    </source>
</evidence>
<dbReference type="GO" id="GO:0005783">
    <property type="term" value="C:endoplasmic reticulum"/>
    <property type="evidence" value="ECO:0007669"/>
    <property type="project" value="InterPro"/>
</dbReference>
<evidence type="ECO:0000313" key="15">
    <source>
        <dbReference type="WBParaSite" id="PEQ_0000785601-mRNA-1"/>
    </source>
</evidence>
<dbReference type="Gene3D" id="3.30.40.10">
    <property type="entry name" value="Zinc/RING finger domain, C3HC4 (zinc finger)"/>
    <property type="match status" value="1"/>
</dbReference>
<evidence type="ECO:0000256" key="8">
    <source>
        <dbReference type="ARBA" id="ARBA00022786"/>
    </source>
</evidence>
<protein>
    <recommendedName>
        <fullName evidence="4">RING-type E3 ubiquitin transferase</fullName>
        <ecNumber evidence="4">2.3.2.27</ecNumber>
    </recommendedName>
</protein>
<dbReference type="Pfam" id="PF00097">
    <property type="entry name" value="zf-C3HC4"/>
    <property type="match status" value="1"/>
</dbReference>
<evidence type="ECO:0000256" key="6">
    <source>
        <dbReference type="ARBA" id="ARBA00022723"/>
    </source>
</evidence>
<keyword evidence="7 11" id="KW-0863">Zinc-finger</keyword>
<keyword evidence="6" id="KW-0479">Metal-binding</keyword>
<keyword evidence="10 12" id="KW-0472">Membrane</keyword>
<dbReference type="InterPro" id="IPR045103">
    <property type="entry name" value="RNF5/RNF185-like"/>
</dbReference>
<feature type="domain" description="RING-type" evidence="13">
    <location>
        <begin position="2"/>
        <end position="28"/>
    </location>
</feature>
<keyword evidence="5" id="KW-0808">Transferase</keyword>
<keyword evidence="14" id="KW-1185">Reference proteome</keyword>
<evidence type="ECO:0000256" key="7">
    <source>
        <dbReference type="ARBA" id="ARBA00022771"/>
    </source>
</evidence>
<sequence length="59" mass="7005">MCGHLFCWPCLHQWLNTRPNRQLCPVCKSAISKDKFWFMTSWLIRIGLSLVCFLLYSIV</sequence>
<proteinExistence type="predicted"/>
<evidence type="ECO:0000256" key="10">
    <source>
        <dbReference type="ARBA" id="ARBA00023136"/>
    </source>
</evidence>
<comment type="subcellular location">
    <subcellularLocation>
        <location evidence="2">Endomembrane system</location>
    </subcellularLocation>
</comment>
<keyword evidence="9" id="KW-0862">Zinc</keyword>
<feature type="transmembrane region" description="Helical" evidence="12">
    <location>
        <begin position="36"/>
        <end position="58"/>
    </location>
</feature>
<name>A0A914RNH6_PAREQ</name>
<dbReference type="PROSITE" id="PS00518">
    <property type="entry name" value="ZF_RING_1"/>
    <property type="match status" value="1"/>
</dbReference>
<dbReference type="Proteomes" id="UP000887564">
    <property type="component" value="Unplaced"/>
</dbReference>
<keyword evidence="8" id="KW-0833">Ubl conjugation pathway</keyword>
<keyword evidence="12" id="KW-0812">Transmembrane</keyword>
<comment type="catalytic activity">
    <reaction evidence="1">
        <text>S-ubiquitinyl-[E2 ubiquitin-conjugating enzyme]-L-cysteine + [acceptor protein]-L-lysine = [E2 ubiquitin-conjugating enzyme]-L-cysteine + N(6)-ubiquitinyl-[acceptor protein]-L-lysine.</text>
        <dbReference type="EC" id="2.3.2.27"/>
    </reaction>
</comment>
<evidence type="ECO:0000256" key="4">
    <source>
        <dbReference type="ARBA" id="ARBA00012483"/>
    </source>
</evidence>
<reference evidence="15" key="1">
    <citation type="submission" date="2022-11" db="UniProtKB">
        <authorList>
            <consortium name="WormBaseParasite"/>
        </authorList>
    </citation>
    <scope>IDENTIFICATION</scope>
</reference>
<evidence type="ECO:0000256" key="1">
    <source>
        <dbReference type="ARBA" id="ARBA00000900"/>
    </source>
</evidence>
<dbReference type="GO" id="GO:0008270">
    <property type="term" value="F:zinc ion binding"/>
    <property type="evidence" value="ECO:0007669"/>
    <property type="project" value="UniProtKB-KW"/>
</dbReference>
<evidence type="ECO:0000256" key="5">
    <source>
        <dbReference type="ARBA" id="ARBA00022679"/>
    </source>
</evidence>
<evidence type="ECO:0000256" key="11">
    <source>
        <dbReference type="PROSITE-ProRule" id="PRU00175"/>
    </source>
</evidence>
<evidence type="ECO:0000256" key="12">
    <source>
        <dbReference type="SAM" id="Phobius"/>
    </source>
</evidence>
<dbReference type="AlphaFoldDB" id="A0A914RNH6"/>
<evidence type="ECO:0000256" key="9">
    <source>
        <dbReference type="ARBA" id="ARBA00022833"/>
    </source>
</evidence>
<dbReference type="InterPro" id="IPR001841">
    <property type="entry name" value="Znf_RING"/>
</dbReference>
<comment type="pathway">
    <text evidence="3">Protein modification; protein ubiquitination.</text>
</comment>
<evidence type="ECO:0000256" key="3">
    <source>
        <dbReference type="ARBA" id="ARBA00004906"/>
    </source>
</evidence>
<keyword evidence="12" id="KW-1133">Transmembrane helix</keyword>
<evidence type="ECO:0000256" key="2">
    <source>
        <dbReference type="ARBA" id="ARBA00004308"/>
    </source>
</evidence>
<dbReference type="InterPro" id="IPR017907">
    <property type="entry name" value="Znf_RING_CS"/>
</dbReference>